<proteinExistence type="predicted"/>
<reference evidence="1 2" key="1">
    <citation type="submission" date="2017-08" db="EMBL/GenBank/DDBJ databases">
        <title>Complete genome sequence of Mucilaginibacter sp. strain BJC16-A31.</title>
        <authorList>
            <consortium name="Henan University of Science and Technology"/>
            <person name="You X."/>
        </authorList>
    </citation>
    <scope>NUCLEOTIDE SEQUENCE [LARGE SCALE GENOMIC DNA]</scope>
    <source>
        <strain evidence="1 2">BJC16-A31</strain>
    </source>
</reference>
<accession>A0A223NVC2</accession>
<dbReference type="KEGG" id="muc:MuYL_1926"/>
<protein>
    <submittedName>
        <fullName evidence="1">Uncharacterized protein</fullName>
    </submittedName>
</protein>
<dbReference type="EMBL" id="CP022743">
    <property type="protein sequence ID" value="ASU33822.1"/>
    <property type="molecule type" value="Genomic_DNA"/>
</dbReference>
<organism evidence="1 2">
    <name type="scientific">Mucilaginibacter xinganensis</name>
    <dbReference type="NCBI Taxonomy" id="1234841"/>
    <lineage>
        <taxon>Bacteria</taxon>
        <taxon>Pseudomonadati</taxon>
        <taxon>Bacteroidota</taxon>
        <taxon>Sphingobacteriia</taxon>
        <taxon>Sphingobacteriales</taxon>
        <taxon>Sphingobacteriaceae</taxon>
        <taxon>Mucilaginibacter</taxon>
    </lineage>
</organism>
<evidence type="ECO:0000313" key="1">
    <source>
        <dbReference type="EMBL" id="ASU33822.1"/>
    </source>
</evidence>
<sequence>MSHFFWDMGRYYYEGIIDYVEVSQAKSPLGLTIRAFINQINFLYCFTKV</sequence>
<name>A0A223NVC2_9SPHI</name>
<gene>
    <name evidence="1" type="ORF">MuYL_1926</name>
</gene>
<evidence type="ECO:0000313" key="2">
    <source>
        <dbReference type="Proteomes" id="UP000215002"/>
    </source>
</evidence>
<dbReference type="AlphaFoldDB" id="A0A223NVC2"/>
<keyword evidence="2" id="KW-1185">Reference proteome</keyword>
<dbReference type="Proteomes" id="UP000215002">
    <property type="component" value="Chromosome"/>
</dbReference>